<keyword evidence="2" id="KW-1185">Reference proteome</keyword>
<dbReference type="EMBL" id="ML979136">
    <property type="protein sequence ID" value="KAF1915384.1"/>
    <property type="molecule type" value="Genomic_DNA"/>
</dbReference>
<evidence type="ECO:0000313" key="1">
    <source>
        <dbReference type="EMBL" id="KAF1915384.1"/>
    </source>
</evidence>
<protein>
    <submittedName>
        <fullName evidence="1">Uncharacterized protein</fullName>
    </submittedName>
</protein>
<organism evidence="1 2">
    <name type="scientific">Ampelomyces quisqualis</name>
    <name type="common">Powdery mildew agent</name>
    <dbReference type="NCBI Taxonomy" id="50730"/>
    <lineage>
        <taxon>Eukaryota</taxon>
        <taxon>Fungi</taxon>
        <taxon>Dikarya</taxon>
        <taxon>Ascomycota</taxon>
        <taxon>Pezizomycotina</taxon>
        <taxon>Dothideomycetes</taxon>
        <taxon>Pleosporomycetidae</taxon>
        <taxon>Pleosporales</taxon>
        <taxon>Pleosporineae</taxon>
        <taxon>Phaeosphaeriaceae</taxon>
        <taxon>Ampelomyces</taxon>
    </lineage>
</organism>
<name>A0A6A5QLN2_AMPQU</name>
<sequence length="152" mass="17056">MAWNPSELSIPPRKQCADRILSTKDGKADGGSPYALYEKAMDADMNRRPKAGRRQVSVLTARAMRTKDQDTSSGQSCLCTIKVFMVAAAMRHQALQETTCWQVFCPGTGRRTAKITCFRVWQCERSRDDWMPCTACSLRSSSDHAIVLFLDN</sequence>
<dbReference type="AlphaFoldDB" id="A0A6A5QLN2"/>
<proteinExistence type="predicted"/>
<reference evidence="1" key="1">
    <citation type="journal article" date="2020" name="Stud. Mycol.">
        <title>101 Dothideomycetes genomes: a test case for predicting lifestyles and emergence of pathogens.</title>
        <authorList>
            <person name="Haridas S."/>
            <person name="Albert R."/>
            <person name="Binder M."/>
            <person name="Bloem J."/>
            <person name="Labutti K."/>
            <person name="Salamov A."/>
            <person name="Andreopoulos B."/>
            <person name="Baker S."/>
            <person name="Barry K."/>
            <person name="Bills G."/>
            <person name="Bluhm B."/>
            <person name="Cannon C."/>
            <person name="Castanera R."/>
            <person name="Culley D."/>
            <person name="Daum C."/>
            <person name="Ezra D."/>
            <person name="Gonzalez J."/>
            <person name="Henrissat B."/>
            <person name="Kuo A."/>
            <person name="Liang C."/>
            <person name="Lipzen A."/>
            <person name="Lutzoni F."/>
            <person name="Magnuson J."/>
            <person name="Mondo S."/>
            <person name="Nolan M."/>
            <person name="Ohm R."/>
            <person name="Pangilinan J."/>
            <person name="Park H.-J."/>
            <person name="Ramirez L."/>
            <person name="Alfaro M."/>
            <person name="Sun H."/>
            <person name="Tritt A."/>
            <person name="Yoshinaga Y."/>
            <person name="Zwiers L.-H."/>
            <person name="Turgeon B."/>
            <person name="Goodwin S."/>
            <person name="Spatafora J."/>
            <person name="Crous P."/>
            <person name="Grigoriev I."/>
        </authorList>
    </citation>
    <scope>NUCLEOTIDE SEQUENCE</scope>
    <source>
        <strain evidence="1">HMLAC05119</strain>
    </source>
</reference>
<gene>
    <name evidence="1" type="ORF">BDU57DRAFT_577005</name>
</gene>
<dbReference type="Proteomes" id="UP000800096">
    <property type="component" value="Unassembled WGS sequence"/>
</dbReference>
<evidence type="ECO:0000313" key="2">
    <source>
        <dbReference type="Proteomes" id="UP000800096"/>
    </source>
</evidence>
<accession>A0A6A5QLN2</accession>